<name>A0A1R2CNC0_9CILI</name>
<dbReference type="Gene3D" id="1.10.238.10">
    <property type="entry name" value="EF-hand"/>
    <property type="match status" value="1"/>
</dbReference>
<dbReference type="Proteomes" id="UP000187209">
    <property type="component" value="Unassembled WGS sequence"/>
</dbReference>
<dbReference type="AlphaFoldDB" id="A0A1R2CNC0"/>
<dbReference type="EMBL" id="MPUH01000102">
    <property type="protein sequence ID" value="OMJ90481.1"/>
    <property type="molecule type" value="Genomic_DNA"/>
</dbReference>
<keyword evidence="2" id="KW-0106">Calcium</keyword>
<feature type="domain" description="EF-hand" evidence="3">
    <location>
        <begin position="27"/>
        <end position="62"/>
    </location>
</feature>
<dbReference type="GO" id="GO:0005509">
    <property type="term" value="F:calcium ion binding"/>
    <property type="evidence" value="ECO:0007669"/>
    <property type="project" value="InterPro"/>
</dbReference>
<sequence length="98" mass="11136">MDINMGELSADQLARLNVLMTAFYERRDDSKLSEIFALFDRNGNGRIEASELQAVMSQVSGERVPESEVNEMLQEADANKNGVIELSEFIEIMKKHRD</sequence>
<proteinExistence type="predicted"/>
<evidence type="ECO:0000313" key="4">
    <source>
        <dbReference type="EMBL" id="OMJ90481.1"/>
    </source>
</evidence>
<dbReference type="PROSITE" id="PS00018">
    <property type="entry name" value="EF_HAND_1"/>
    <property type="match status" value="2"/>
</dbReference>
<organism evidence="4 5">
    <name type="scientific">Stentor coeruleus</name>
    <dbReference type="NCBI Taxonomy" id="5963"/>
    <lineage>
        <taxon>Eukaryota</taxon>
        <taxon>Sar</taxon>
        <taxon>Alveolata</taxon>
        <taxon>Ciliophora</taxon>
        <taxon>Postciliodesmatophora</taxon>
        <taxon>Heterotrichea</taxon>
        <taxon>Heterotrichida</taxon>
        <taxon>Stentoridae</taxon>
        <taxon>Stentor</taxon>
    </lineage>
</organism>
<keyword evidence="5" id="KW-1185">Reference proteome</keyword>
<comment type="caution">
    <text evidence="4">The sequence shown here is derived from an EMBL/GenBank/DDBJ whole genome shotgun (WGS) entry which is preliminary data.</text>
</comment>
<dbReference type="PANTHER" id="PTHR23050">
    <property type="entry name" value="CALCIUM BINDING PROTEIN"/>
    <property type="match status" value="1"/>
</dbReference>
<keyword evidence="1" id="KW-0677">Repeat</keyword>
<feature type="domain" description="EF-hand" evidence="3">
    <location>
        <begin position="64"/>
        <end position="98"/>
    </location>
</feature>
<evidence type="ECO:0000256" key="2">
    <source>
        <dbReference type="ARBA" id="ARBA00022837"/>
    </source>
</evidence>
<dbReference type="InterPro" id="IPR002048">
    <property type="entry name" value="EF_hand_dom"/>
</dbReference>
<dbReference type="SUPFAM" id="SSF47473">
    <property type="entry name" value="EF-hand"/>
    <property type="match status" value="1"/>
</dbReference>
<accession>A0A1R2CNC0</accession>
<dbReference type="InterPro" id="IPR011992">
    <property type="entry name" value="EF-hand-dom_pair"/>
</dbReference>
<protein>
    <recommendedName>
        <fullName evidence="3">EF-hand domain-containing protein</fullName>
    </recommendedName>
</protein>
<gene>
    <name evidence="4" type="ORF">SteCoe_7184</name>
</gene>
<dbReference type="FunFam" id="1.10.238.10:FF:000003">
    <property type="entry name" value="Calmodulin A"/>
    <property type="match status" value="1"/>
</dbReference>
<reference evidence="4 5" key="1">
    <citation type="submission" date="2016-11" db="EMBL/GenBank/DDBJ databases">
        <title>The macronuclear genome of Stentor coeruleus: a giant cell with tiny introns.</title>
        <authorList>
            <person name="Slabodnick M."/>
            <person name="Ruby J.G."/>
            <person name="Reiff S.B."/>
            <person name="Swart E.C."/>
            <person name="Gosai S."/>
            <person name="Prabakaran S."/>
            <person name="Witkowska E."/>
            <person name="Larue G.E."/>
            <person name="Fisher S."/>
            <person name="Freeman R.M."/>
            <person name="Gunawardena J."/>
            <person name="Chu W."/>
            <person name="Stover N.A."/>
            <person name="Gregory B.D."/>
            <person name="Nowacki M."/>
            <person name="Derisi J."/>
            <person name="Roy S.W."/>
            <person name="Marshall W.F."/>
            <person name="Sood P."/>
        </authorList>
    </citation>
    <scope>NUCLEOTIDE SEQUENCE [LARGE SCALE GENOMIC DNA]</scope>
    <source>
        <strain evidence="4">WM001</strain>
    </source>
</reference>
<evidence type="ECO:0000256" key="1">
    <source>
        <dbReference type="ARBA" id="ARBA00022737"/>
    </source>
</evidence>
<dbReference type="SMART" id="SM00054">
    <property type="entry name" value="EFh"/>
    <property type="match status" value="2"/>
</dbReference>
<dbReference type="OrthoDB" id="418109at2759"/>
<evidence type="ECO:0000259" key="3">
    <source>
        <dbReference type="PROSITE" id="PS50222"/>
    </source>
</evidence>
<dbReference type="Pfam" id="PF13499">
    <property type="entry name" value="EF-hand_7"/>
    <property type="match status" value="1"/>
</dbReference>
<dbReference type="PROSITE" id="PS50222">
    <property type="entry name" value="EF_HAND_2"/>
    <property type="match status" value="2"/>
</dbReference>
<evidence type="ECO:0000313" key="5">
    <source>
        <dbReference type="Proteomes" id="UP000187209"/>
    </source>
</evidence>
<dbReference type="InterPro" id="IPR018247">
    <property type="entry name" value="EF_Hand_1_Ca_BS"/>
</dbReference>
<dbReference type="CDD" id="cd00051">
    <property type="entry name" value="EFh"/>
    <property type="match status" value="1"/>
</dbReference>
<dbReference type="InterPro" id="IPR050145">
    <property type="entry name" value="Centrin_CML-like"/>
</dbReference>